<feature type="compositionally biased region" description="Polar residues" evidence="1">
    <location>
        <begin position="49"/>
        <end position="62"/>
    </location>
</feature>
<evidence type="ECO:0000313" key="4">
    <source>
        <dbReference type="Proteomes" id="UP000663827"/>
    </source>
</evidence>
<proteinExistence type="predicted"/>
<evidence type="ECO:0000313" key="3">
    <source>
        <dbReference type="EMBL" id="CAE7176541.1"/>
    </source>
</evidence>
<feature type="compositionally biased region" description="Polar residues" evidence="1">
    <location>
        <begin position="124"/>
        <end position="136"/>
    </location>
</feature>
<gene>
    <name evidence="3" type="ORF">RDB_LOCUS112426</name>
</gene>
<feature type="chain" id="PRO_5033985729" evidence="2">
    <location>
        <begin position="39"/>
        <end position="391"/>
    </location>
</feature>
<dbReference type="EMBL" id="CAJNJQ010002467">
    <property type="protein sequence ID" value="CAE7176541.1"/>
    <property type="molecule type" value="Genomic_DNA"/>
</dbReference>
<dbReference type="Gene3D" id="3.40.50.1460">
    <property type="match status" value="1"/>
</dbReference>
<comment type="caution">
    <text evidence="3">The sequence shown here is derived from an EMBL/GenBank/DDBJ whole genome shotgun (WGS) entry which is preliminary data.</text>
</comment>
<keyword evidence="2" id="KW-0732">Signal</keyword>
<dbReference type="AlphaFoldDB" id="A0A8H3E3N8"/>
<accession>A0A8H3E3N8</accession>
<name>A0A8H3E3N8_9AGAM</name>
<feature type="compositionally biased region" description="Polar residues" evidence="1">
    <location>
        <begin position="91"/>
        <end position="111"/>
    </location>
</feature>
<sequence length="391" mass="43766">MGARDHALVLCVATAPPDHNSWFSIVLWIVSLLRLLVSIGREALPPSSTPTRQTRQLNSRGSPFTPGPTRVNNTHRTSLINSEPIRRGPTERTNGSASSNTLPSSNETTVRARSGRATTREDGPSQSSTNDQNPNLLSKPVTRFLFYGAQSEKEVFISDMNQFAGACHRYLGSQSQVDGRVVRGDIGFEFQAFFRPTNVRVQDMFIFGASGHGRISNNLVMFRLSADINIRIRDIFMVIDQLPFHCTIEIFLDICHAAMAAEQHGLHQTWPADQLSSTLDLRDGAVRPRRGPKVILWTAAGRQGFAYFAPGKKSYMLGAMCKVLKVHGPNITRRELYKKIVERLERLNERQRRKNKAPQIPVIFSSVANRDRVLDGYALQPLLSVDEQEMV</sequence>
<reference evidence="3" key="1">
    <citation type="submission" date="2021-01" db="EMBL/GenBank/DDBJ databases">
        <authorList>
            <person name="Kaushik A."/>
        </authorList>
    </citation>
    <scope>NUCLEOTIDE SEQUENCE</scope>
    <source>
        <strain evidence="3">AG5</strain>
    </source>
</reference>
<feature type="compositionally biased region" description="Polar residues" evidence="1">
    <location>
        <begin position="70"/>
        <end position="81"/>
    </location>
</feature>
<feature type="region of interest" description="Disordered" evidence="1">
    <location>
        <begin position="43"/>
        <end position="136"/>
    </location>
</feature>
<evidence type="ECO:0000256" key="2">
    <source>
        <dbReference type="SAM" id="SignalP"/>
    </source>
</evidence>
<dbReference type="Proteomes" id="UP000663827">
    <property type="component" value="Unassembled WGS sequence"/>
</dbReference>
<evidence type="ECO:0000256" key="1">
    <source>
        <dbReference type="SAM" id="MobiDB-lite"/>
    </source>
</evidence>
<feature type="signal peptide" evidence="2">
    <location>
        <begin position="1"/>
        <end position="38"/>
    </location>
</feature>
<organism evidence="3 4">
    <name type="scientific">Rhizoctonia solani</name>
    <dbReference type="NCBI Taxonomy" id="456999"/>
    <lineage>
        <taxon>Eukaryota</taxon>
        <taxon>Fungi</taxon>
        <taxon>Dikarya</taxon>
        <taxon>Basidiomycota</taxon>
        <taxon>Agaricomycotina</taxon>
        <taxon>Agaricomycetes</taxon>
        <taxon>Cantharellales</taxon>
        <taxon>Ceratobasidiaceae</taxon>
        <taxon>Rhizoctonia</taxon>
    </lineage>
</organism>
<protein>
    <submittedName>
        <fullName evidence="3">Uncharacterized protein</fullName>
    </submittedName>
</protein>